<gene>
    <name evidence="1" type="ORF">K488DRAFT_33806</name>
</gene>
<sequence length="261" mass="29176">IYREQLAALHHGHALWEPDPAGLYDHVTVGDVGYVRQGHFHRLFNILLPAGDPSHDVLGVPEDFETMRVGAKHLRVLALPKGDYHSLSVTARDVAVGVQIATCSTKQGAVLSLPFDARREDTFRKRDFRDYLVAHCERWLQFAQGHGLDVERMEELILVTGCDRTQPWALAAFTSTSVSAGISFDLSVLSSTVATPSLKWTVLQREGHSIPYNYGPRPEQDPRPNQCIFIRGYRAKKRPLQLLPVKILGAAEPRPDDGEPR</sequence>
<dbReference type="EMBL" id="MU273689">
    <property type="protein sequence ID" value="KAI0029230.1"/>
    <property type="molecule type" value="Genomic_DNA"/>
</dbReference>
<reference evidence="1" key="1">
    <citation type="submission" date="2021-02" db="EMBL/GenBank/DDBJ databases">
        <authorList>
            <consortium name="DOE Joint Genome Institute"/>
            <person name="Ahrendt S."/>
            <person name="Looney B.P."/>
            <person name="Miyauchi S."/>
            <person name="Morin E."/>
            <person name="Drula E."/>
            <person name="Courty P.E."/>
            <person name="Chicoki N."/>
            <person name="Fauchery L."/>
            <person name="Kohler A."/>
            <person name="Kuo A."/>
            <person name="Labutti K."/>
            <person name="Pangilinan J."/>
            <person name="Lipzen A."/>
            <person name="Riley R."/>
            <person name="Andreopoulos W."/>
            <person name="He G."/>
            <person name="Johnson J."/>
            <person name="Barry K.W."/>
            <person name="Grigoriev I.V."/>
            <person name="Nagy L."/>
            <person name="Hibbett D."/>
            <person name="Henrissat B."/>
            <person name="Matheny P.B."/>
            <person name="Labbe J."/>
            <person name="Martin F."/>
        </authorList>
    </citation>
    <scope>NUCLEOTIDE SEQUENCE</scope>
    <source>
        <strain evidence="1">EC-137</strain>
    </source>
</reference>
<proteinExistence type="predicted"/>
<feature type="non-terminal residue" evidence="1">
    <location>
        <position position="1"/>
    </location>
</feature>
<dbReference type="Proteomes" id="UP000814128">
    <property type="component" value="Unassembled WGS sequence"/>
</dbReference>
<protein>
    <submittedName>
        <fullName evidence="1">Uncharacterized protein</fullName>
    </submittedName>
</protein>
<reference evidence="1" key="2">
    <citation type="journal article" date="2022" name="New Phytol.">
        <title>Evolutionary transition to the ectomycorrhizal habit in the genomes of a hyperdiverse lineage of mushroom-forming fungi.</title>
        <authorList>
            <person name="Looney B."/>
            <person name="Miyauchi S."/>
            <person name="Morin E."/>
            <person name="Drula E."/>
            <person name="Courty P.E."/>
            <person name="Kohler A."/>
            <person name="Kuo A."/>
            <person name="LaButti K."/>
            <person name="Pangilinan J."/>
            <person name="Lipzen A."/>
            <person name="Riley R."/>
            <person name="Andreopoulos W."/>
            <person name="He G."/>
            <person name="Johnson J."/>
            <person name="Nolan M."/>
            <person name="Tritt A."/>
            <person name="Barry K.W."/>
            <person name="Grigoriev I.V."/>
            <person name="Nagy L.G."/>
            <person name="Hibbett D."/>
            <person name="Henrissat B."/>
            <person name="Matheny P.B."/>
            <person name="Labbe J."/>
            <person name="Martin F.M."/>
        </authorList>
    </citation>
    <scope>NUCLEOTIDE SEQUENCE</scope>
    <source>
        <strain evidence="1">EC-137</strain>
    </source>
</reference>
<keyword evidence="2" id="KW-1185">Reference proteome</keyword>
<evidence type="ECO:0000313" key="1">
    <source>
        <dbReference type="EMBL" id="KAI0029230.1"/>
    </source>
</evidence>
<feature type="non-terminal residue" evidence="1">
    <location>
        <position position="261"/>
    </location>
</feature>
<evidence type="ECO:0000313" key="2">
    <source>
        <dbReference type="Proteomes" id="UP000814128"/>
    </source>
</evidence>
<name>A0ACB8QCD1_9AGAM</name>
<accession>A0ACB8QCD1</accession>
<comment type="caution">
    <text evidence="1">The sequence shown here is derived from an EMBL/GenBank/DDBJ whole genome shotgun (WGS) entry which is preliminary data.</text>
</comment>
<organism evidence="1 2">
    <name type="scientific">Vararia minispora EC-137</name>
    <dbReference type="NCBI Taxonomy" id="1314806"/>
    <lineage>
        <taxon>Eukaryota</taxon>
        <taxon>Fungi</taxon>
        <taxon>Dikarya</taxon>
        <taxon>Basidiomycota</taxon>
        <taxon>Agaricomycotina</taxon>
        <taxon>Agaricomycetes</taxon>
        <taxon>Russulales</taxon>
        <taxon>Lachnocladiaceae</taxon>
        <taxon>Vararia</taxon>
    </lineage>
</organism>